<keyword evidence="2" id="KW-1185">Reference proteome</keyword>
<reference evidence="1 2" key="1">
    <citation type="journal article" date="2019" name="Nat. Ecol. Evol.">
        <title>Megaphylogeny resolves global patterns of mushroom evolution.</title>
        <authorList>
            <person name="Varga T."/>
            <person name="Krizsan K."/>
            <person name="Foldi C."/>
            <person name="Dima B."/>
            <person name="Sanchez-Garcia M."/>
            <person name="Sanchez-Ramirez S."/>
            <person name="Szollosi G.J."/>
            <person name="Szarkandi J.G."/>
            <person name="Papp V."/>
            <person name="Albert L."/>
            <person name="Andreopoulos W."/>
            <person name="Angelini C."/>
            <person name="Antonin V."/>
            <person name="Barry K.W."/>
            <person name="Bougher N.L."/>
            <person name="Buchanan P."/>
            <person name="Buyck B."/>
            <person name="Bense V."/>
            <person name="Catcheside P."/>
            <person name="Chovatia M."/>
            <person name="Cooper J."/>
            <person name="Damon W."/>
            <person name="Desjardin D."/>
            <person name="Finy P."/>
            <person name="Geml J."/>
            <person name="Haridas S."/>
            <person name="Hughes K."/>
            <person name="Justo A."/>
            <person name="Karasinski D."/>
            <person name="Kautmanova I."/>
            <person name="Kiss B."/>
            <person name="Kocsube S."/>
            <person name="Kotiranta H."/>
            <person name="LaButti K.M."/>
            <person name="Lechner B.E."/>
            <person name="Liimatainen K."/>
            <person name="Lipzen A."/>
            <person name="Lukacs Z."/>
            <person name="Mihaltcheva S."/>
            <person name="Morgado L.N."/>
            <person name="Niskanen T."/>
            <person name="Noordeloos M.E."/>
            <person name="Ohm R.A."/>
            <person name="Ortiz-Santana B."/>
            <person name="Ovrebo C."/>
            <person name="Racz N."/>
            <person name="Riley R."/>
            <person name="Savchenko A."/>
            <person name="Shiryaev A."/>
            <person name="Soop K."/>
            <person name="Spirin V."/>
            <person name="Szebenyi C."/>
            <person name="Tomsovsky M."/>
            <person name="Tulloss R.E."/>
            <person name="Uehling J."/>
            <person name="Grigoriev I.V."/>
            <person name="Vagvolgyi C."/>
            <person name="Papp T."/>
            <person name="Martin F.M."/>
            <person name="Miettinen O."/>
            <person name="Hibbett D.S."/>
            <person name="Nagy L.G."/>
        </authorList>
    </citation>
    <scope>NUCLEOTIDE SEQUENCE [LARGE SCALE GENOMIC DNA]</scope>
    <source>
        <strain evidence="1 2">CBS 962.96</strain>
    </source>
</reference>
<proteinExistence type="predicted"/>
<name>A0A4S8MA08_DENBC</name>
<evidence type="ECO:0000313" key="1">
    <source>
        <dbReference type="EMBL" id="THU99252.1"/>
    </source>
</evidence>
<dbReference type="EMBL" id="ML179122">
    <property type="protein sequence ID" value="THU99252.1"/>
    <property type="molecule type" value="Genomic_DNA"/>
</dbReference>
<protein>
    <recommendedName>
        <fullName evidence="3">Protein kinase domain-containing protein</fullName>
    </recommendedName>
</protein>
<evidence type="ECO:0008006" key="3">
    <source>
        <dbReference type="Google" id="ProtNLM"/>
    </source>
</evidence>
<evidence type="ECO:0000313" key="2">
    <source>
        <dbReference type="Proteomes" id="UP000297245"/>
    </source>
</evidence>
<dbReference type="OrthoDB" id="3063557at2759"/>
<dbReference type="AlphaFoldDB" id="A0A4S8MA08"/>
<sequence length="208" mass="23910">MTSSFYKNATNCTFTGKIFNVAGNLNIMGDSGSEDQIISHGARGEPIFDEYENVRQCDMRLLQQLSEVNKEPQLWESERLKYTTTAYKIDLIGRAAGALTHCITVRYTGKDAYPAWERDFMQYSNQHPNLVHLYGFNRQKSNPSLIFCDNVVPFMQVWEDCSPIVKSYIHHSFISARWGTGDEFYKLIDESLNVRLEFVFFAADCAHC</sequence>
<organism evidence="1 2">
    <name type="scientific">Dendrothele bispora (strain CBS 962.96)</name>
    <dbReference type="NCBI Taxonomy" id="1314807"/>
    <lineage>
        <taxon>Eukaryota</taxon>
        <taxon>Fungi</taxon>
        <taxon>Dikarya</taxon>
        <taxon>Basidiomycota</taxon>
        <taxon>Agaricomycotina</taxon>
        <taxon>Agaricomycetes</taxon>
        <taxon>Agaricomycetidae</taxon>
        <taxon>Agaricales</taxon>
        <taxon>Agaricales incertae sedis</taxon>
        <taxon>Dendrothele</taxon>
    </lineage>
</organism>
<dbReference type="Proteomes" id="UP000297245">
    <property type="component" value="Unassembled WGS sequence"/>
</dbReference>
<accession>A0A4S8MA08</accession>
<gene>
    <name evidence="1" type="ORF">K435DRAFT_502557</name>
</gene>